<gene>
    <name evidence="2" type="ORF">B0F87_11263</name>
</gene>
<reference evidence="2 3" key="1">
    <citation type="submission" date="2018-02" db="EMBL/GenBank/DDBJ databases">
        <title>Subsurface microbial communities from deep shales in Ohio and West Virginia, USA.</title>
        <authorList>
            <person name="Wrighton K."/>
        </authorList>
    </citation>
    <scope>NUCLEOTIDE SEQUENCE [LARGE SCALE GENOMIC DNA]</scope>
    <source>
        <strain evidence="2 3">OWC-DMM</strain>
    </source>
</reference>
<dbReference type="AlphaFoldDB" id="A0A2S6H936"/>
<dbReference type="RefSeq" id="WP_104430122.1">
    <property type="nucleotide sequence ID" value="NZ_PTIZ01000012.1"/>
</dbReference>
<accession>A0A2S6H936</accession>
<evidence type="ECO:0000259" key="1">
    <source>
        <dbReference type="Pfam" id="PF19624"/>
    </source>
</evidence>
<sequence length="88" mass="9788">MITTNQVNAIAAEIEALGVDESTVSVLRQQYQAIHFTYCMDDDLPNNTPVIEHKDFNLYLIDGREHCLCLTNDYEAATGIVVAEVIAD</sequence>
<feature type="domain" description="DUF6129" evidence="1">
    <location>
        <begin position="25"/>
        <end position="73"/>
    </location>
</feature>
<evidence type="ECO:0000313" key="2">
    <source>
        <dbReference type="EMBL" id="PPK74012.1"/>
    </source>
</evidence>
<dbReference type="EMBL" id="PTIZ01000012">
    <property type="protein sequence ID" value="PPK74012.1"/>
    <property type="molecule type" value="Genomic_DNA"/>
</dbReference>
<name>A0A2S6H936_9GAMM</name>
<proteinExistence type="predicted"/>
<evidence type="ECO:0000313" key="3">
    <source>
        <dbReference type="Proteomes" id="UP000240010"/>
    </source>
</evidence>
<organism evidence="2 3">
    <name type="scientific">Methylobacter tundripaludum</name>
    <dbReference type="NCBI Taxonomy" id="173365"/>
    <lineage>
        <taxon>Bacteria</taxon>
        <taxon>Pseudomonadati</taxon>
        <taxon>Pseudomonadota</taxon>
        <taxon>Gammaproteobacteria</taxon>
        <taxon>Methylococcales</taxon>
        <taxon>Methylococcaceae</taxon>
        <taxon>Methylobacter</taxon>
    </lineage>
</organism>
<dbReference type="InterPro" id="IPR046132">
    <property type="entry name" value="DUF6129"/>
</dbReference>
<dbReference type="Pfam" id="PF19624">
    <property type="entry name" value="DUF6129"/>
    <property type="match status" value="1"/>
</dbReference>
<comment type="caution">
    <text evidence="2">The sequence shown here is derived from an EMBL/GenBank/DDBJ whole genome shotgun (WGS) entry which is preliminary data.</text>
</comment>
<protein>
    <recommendedName>
        <fullName evidence="1">DUF6129 domain-containing protein</fullName>
    </recommendedName>
</protein>
<dbReference type="Proteomes" id="UP000240010">
    <property type="component" value="Unassembled WGS sequence"/>
</dbReference>